<protein>
    <submittedName>
        <fullName evidence="1">Uncharacterized protein</fullName>
    </submittedName>
</protein>
<dbReference type="PANTHER" id="PTHR36681:SF3">
    <property type="entry name" value="NUCLEAR GTPASE, GERMINAL CENTER-ASSOCIATED, TANDEM DUPLICATE 3"/>
    <property type="match status" value="1"/>
</dbReference>
<dbReference type="Proteomes" id="UP000800041">
    <property type="component" value="Unassembled WGS sequence"/>
</dbReference>
<name>A0A6G1GP92_9PEZI</name>
<evidence type="ECO:0000313" key="2">
    <source>
        <dbReference type="Proteomes" id="UP000800041"/>
    </source>
</evidence>
<dbReference type="OrthoDB" id="410198at2759"/>
<evidence type="ECO:0000313" key="1">
    <source>
        <dbReference type="EMBL" id="KAF1982634.1"/>
    </source>
</evidence>
<dbReference type="EMBL" id="ML977182">
    <property type="protein sequence ID" value="KAF1982634.1"/>
    <property type="molecule type" value="Genomic_DNA"/>
</dbReference>
<sequence>MQCAARRGKRSYVILVVTKCDHLKPMEFPHIELDEHESLKLDTLTERQKSNSKQQAEFTEHAKALRQNKEHTAARHLQTQALCLKDKNRTLSNKIANLYLCARNNNVKKSMRAIWQETHGQIKAPLRVFCISSFAYKEHIQMEDGGDPPPMTIANTGVPELKRFLFSVPSEARFRAASRYIELHLPLVLDTMATSCSASKFQLQQGMSDILRRNLEVFKKNFAKNFDNLVKPPSDGNSVGLETILRAIEEDDSMWASRLRRKFDNENWLKLNHATFRGFCKRNGTWKRKGVETCWNKAIVDVINLEQQPKAARRKKPVEGINRPFNALESAWKSFDTDMVENLVPTISSIESDMSSKLLLVLESPPDSTL</sequence>
<organism evidence="1 2">
    <name type="scientific">Aulographum hederae CBS 113979</name>
    <dbReference type="NCBI Taxonomy" id="1176131"/>
    <lineage>
        <taxon>Eukaryota</taxon>
        <taxon>Fungi</taxon>
        <taxon>Dikarya</taxon>
        <taxon>Ascomycota</taxon>
        <taxon>Pezizomycotina</taxon>
        <taxon>Dothideomycetes</taxon>
        <taxon>Pleosporomycetidae</taxon>
        <taxon>Aulographales</taxon>
        <taxon>Aulographaceae</taxon>
    </lineage>
</organism>
<dbReference type="PANTHER" id="PTHR36681">
    <property type="entry name" value="NUCLEAR GTPASE, GERMINAL CENTER-ASSOCIATED, TANDEM DUPLICATE 3"/>
    <property type="match status" value="1"/>
</dbReference>
<proteinExistence type="predicted"/>
<accession>A0A6G1GP92</accession>
<keyword evidence="2" id="KW-1185">Reference proteome</keyword>
<reference evidence="1" key="1">
    <citation type="journal article" date="2020" name="Stud. Mycol.">
        <title>101 Dothideomycetes genomes: a test case for predicting lifestyles and emergence of pathogens.</title>
        <authorList>
            <person name="Haridas S."/>
            <person name="Albert R."/>
            <person name="Binder M."/>
            <person name="Bloem J."/>
            <person name="Labutti K."/>
            <person name="Salamov A."/>
            <person name="Andreopoulos B."/>
            <person name="Baker S."/>
            <person name="Barry K."/>
            <person name="Bills G."/>
            <person name="Bluhm B."/>
            <person name="Cannon C."/>
            <person name="Castanera R."/>
            <person name="Culley D."/>
            <person name="Daum C."/>
            <person name="Ezra D."/>
            <person name="Gonzalez J."/>
            <person name="Henrissat B."/>
            <person name="Kuo A."/>
            <person name="Liang C."/>
            <person name="Lipzen A."/>
            <person name="Lutzoni F."/>
            <person name="Magnuson J."/>
            <person name="Mondo S."/>
            <person name="Nolan M."/>
            <person name="Ohm R."/>
            <person name="Pangilinan J."/>
            <person name="Park H.-J."/>
            <person name="Ramirez L."/>
            <person name="Alfaro M."/>
            <person name="Sun H."/>
            <person name="Tritt A."/>
            <person name="Yoshinaga Y."/>
            <person name="Zwiers L.-H."/>
            <person name="Turgeon B."/>
            <person name="Goodwin S."/>
            <person name="Spatafora J."/>
            <person name="Crous P."/>
            <person name="Grigoriev I."/>
        </authorList>
    </citation>
    <scope>NUCLEOTIDE SEQUENCE</scope>
    <source>
        <strain evidence="1">CBS 113979</strain>
    </source>
</reference>
<gene>
    <name evidence="1" type="ORF">K402DRAFT_191319</name>
</gene>
<dbReference type="AlphaFoldDB" id="A0A6G1GP92"/>